<dbReference type="EMBL" id="BGPR01000235">
    <property type="protein sequence ID" value="GBM06922.1"/>
    <property type="molecule type" value="Genomic_DNA"/>
</dbReference>
<name>A0A4Y2CR42_ARAVE</name>
<proteinExistence type="predicted"/>
<gene>
    <name evidence="1" type="ORF">AVEN_147858_1</name>
</gene>
<keyword evidence="2" id="KW-1185">Reference proteome</keyword>
<reference evidence="1 2" key="1">
    <citation type="journal article" date="2019" name="Sci. Rep.">
        <title>Orb-weaving spider Araneus ventricosus genome elucidates the spidroin gene catalogue.</title>
        <authorList>
            <person name="Kono N."/>
            <person name="Nakamura H."/>
            <person name="Ohtoshi R."/>
            <person name="Moran D.A.P."/>
            <person name="Shinohara A."/>
            <person name="Yoshida Y."/>
            <person name="Fujiwara M."/>
            <person name="Mori M."/>
            <person name="Tomita M."/>
            <person name="Arakawa K."/>
        </authorList>
    </citation>
    <scope>NUCLEOTIDE SEQUENCE [LARGE SCALE GENOMIC DNA]</scope>
</reference>
<protein>
    <submittedName>
        <fullName evidence="1">Uncharacterized protein</fullName>
    </submittedName>
</protein>
<evidence type="ECO:0000313" key="2">
    <source>
        <dbReference type="Proteomes" id="UP000499080"/>
    </source>
</evidence>
<sequence length="22" mass="2425">MNGQQELSLTTVINSIDDCTKN</sequence>
<accession>A0A4Y2CR42</accession>
<evidence type="ECO:0000313" key="1">
    <source>
        <dbReference type="EMBL" id="GBM06922.1"/>
    </source>
</evidence>
<dbReference type="AlphaFoldDB" id="A0A4Y2CR42"/>
<organism evidence="1 2">
    <name type="scientific">Araneus ventricosus</name>
    <name type="common">Orbweaver spider</name>
    <name type="synonym">Epeira ventricosa</name>
    <dbReference type="NCBI Taxonomy" id="182803"/>
    <lineage>
        <taxon>Eukaryota</taxon>
        <taxon>Metazoa</taxon>
        <taxon>Ecdysozoa</taxon>
        <taxon>Arthropoda</taxon>
        <taxon>Chelicerata</taxon>
        <taxon>Arachnida</taxon>
        <taxon>Araneae</taxon>
        <taxon>Araneomorphae</taxon>
        <taxon>Entelegynae</taxon>
        <taxon>Araneoidea</taxon>
        <taxon>Araneidae</taxon>
        <taxon>Araneus</taxon>
    </lineage>
</organism>
<dbReference type="Proteomes" id="UP000499080">
    <property type="component" value="Unassembled WGS sequence"/>
</dbReference>
<feature type="non-terminal residue" evidence="1">
    <location>
        <position position="22"/>
    </location>
</feature>
<comment type="caution">
    <text evidence="1">The sequence shown here is derived from an EMBL/GenBank/DDBJ whole genome shotgun (WGS) entry which is preliminary data.</text>
</comment>